<accession>A0A0W8F7S9</accession>
<organism evidence="2">
    <name type="scientific">hydrocarbon metagenome</name>
    <dbReference type="NCBI Taxonomy" id="938273"/>
    <lineage>
        <taxon>unclassified sequences</taxon>
        <taxon>metagenomes</taxon>
        <taxon>ecological metagenomes</taxon>
    </lineage>
</organism>
<reference evidence="2" key="1">
    <citation type="journal article" date="2015" name="Proc. Natl. Acad. Sci. U.S.A.">
        <title>Networks of energetic and metabolic interactions define dynamics in microbial communities.</title>
        <authorList>
            <person name="Embree M."/>
            <person name="Liu J.K."/>
            <person name="Al-Bassam M.M."/>
            <person name="Zengler K."/>
        </authorList>
    </citation>
    <scope>NUCLEOTIDE SEQUENCE</scope>
</reference>
<dbReference type="AlphaFoldDB" id="A0A0W8F7S9"/>
<sequence length="274" mass="29451">MSSNAGPGNAGLLIALGFLLLLSLANSYYIYSLEGEISALKEEVRELSGPLGLSVYSQSDPPGGSITMAQKSIPIVAVSDDEIGVMGKMNLRLIPGSNDILIDTNPFSEPEVQYAVKKAVAVARSRYPGAKLDMDFVFNFTSTRAQLIGGESAGAAAAILTIAALEDRDIKKDAVITGTINEDGSIGQIGSVLEKTKAVSDAGYKYFLIPEGQADVIYYERQVERRSTDLGFDIMRSKYVPRTLNISQAAYEELGLNVVEVSNIDEALPYFFEG</sequence>
<comment type="caution">
    <text evidence="2">The sequence shown here is derived from an EMBL/GenBank/DDBJ whole genome shotgun (WGS) entry which is preliminary data.</text>
</comment>
<evidence type="ECO:0000259" key="1">
    <source>
        <dbReference type="Pfam" id="PF05362"/>
    </source>
</evidence>
<dbReference type="InterPro" id="IPR014721">
    <property type="entry name" value="Ribsml_uS5_D2-typ_fold_subgr"/>
</dbReference>
<dbReference type="SUPFAM" id="SSF54211">
    <property type="entry name" value="Ribosomal protein S5 domain 2-like"/>
    <property type="match status" value="1"/>
</dbReference>
<feature type="domain" description="Lon proteolytic" evidence="1">
    <location>
        <begin position="150"/>
        <end position="213"/>
    </location>
</feature>
<keyword evidence="2" id="KW-0645">Protease</keyword>
<keyword evidence="2" id="KW-0378">Hydrolase</keyword>
<dbReference type="GO" id="GO:0006508">
    <property type="term" value="P:proteolysis"/>
    <property type="evidence" value="ECO:0007669"/>
    <property type="project" value="UniProtKB-KW"/>
</dbReference>
<dbReference type="EMBL" id="LNQE01001473">
    <property type="protein sequence ID" value="KUG16932.1"/>
    <property type="molecule type" value="Genomic_DNA"/>
</dbReference>
<evidence type="ECO:0000313" key="2">
    <source>
        <dbReference type="EMBL" id="KUG16932.1"/>
    </source>
</evidence>
<dbReference type="Pfam" id="PF05362">
    <property type="entry name" value="Lon_C"/>
    <property type="match status" value="1"/>
</dbReference>
<name>A0A0W8F7S9_9ZZZZ</name>
<dbReference type="InterPro" id="IPR020568">
    <property type="entry name" value="Ribosomal_Su5_D2-typ_SF"/>
</dbReference>
<gene>
    <name evidence="2" type="ORF">ASZ90_013379</name>
</gene>
<dbReference type="InterPro" id="IPR008269">
    <property type="entry name" value="Lon_proteolytic"/>
</dbReference>
<dbReference type="GO" id="GO:0004252">
    <property type="term" value="F:serine-type endopeptidase activity"/>
    <property type="evidence" value="ECO:0007669"/>
    <property type="project" value="InterPro"/>
</dbReference>
<proteinExistence type="predicted"/>
<protein>
    <submittedName>
        <fullName evidence="2">Putative atp-dependent protease</fullName>
    </submittedName>
</protein>
<dbReference type="Gene3D" id="3.30.230.10">
    <property type="match status" value="1"/>
</dbReference>
<dbReference type="GO" id="GO:0004176">
    <property type="term" value="F:ATP-dependent peptidase activity"/>
    <property type="evidence" value="ECO:0007669"/>
    <property type="project" value="InterPro"/>
</dbReference>